<sequence length="285" mass="31108">MSLLPLPTWPVMPRAEPSVTVPVSVVVFMPIREVCQHMARISLQGPEANLDNPTFVEGFPGIGLVGKIATDHLVDEFDMRYYASVHCQGLPRIGVYRSGDRTVRPPVRLYVSEEHDLLALQSDAPIRPEALDNVAECVTSWLIDYDTTPLYLSGLPADRDTGERPDIYGVGTGDATALLDECEIDVPPEDGVVTGPTGALINHAAQAGYDSLGLVVECNPQFPDPEAASVLLEDAIAPLADLSVDVQELIDHAEEIREKREQLAQQMQAVGQEQSTQAQPLRMYQ</sequence>
<dbReference type="PANTHER" id="PTHR35610:SF8">
    <property type="entry name" value="3-ISOPROPYLMALATE DEHYDRATASE"/>
    <property type="match status" value="1"/>
</dbReference>
<dbReference type="Pfam" id="PF09754">
    <property type="entry name" value="PAC2"/>
    <property type="match status" value="1"/>
</dbReference>
<dbReference type="InterPro" id="IPR038389">
    <property type="entry name" value="PSMG2_sf"/>
</dbReference>
<dbReference type="STRING" id="1227492.C482_08216"/>
<name>M0AT91_9EURY</name>
<feature type="coiled-coil region" evidence="1">
    <location>
        <begin position="239"/>
        <end position="273"/>
    </location>
</feature>
<dbReference type="PANTHER" id="PTHR35610">
    <property type="entry name" value="3-ISOPROPYLMALATE DEHYDRATASE-RELATED"/>
    <property type="match status" value="1"/>
</dbReference>
<dbReference type="EMBL" id="AOIN01000046">
    <property type="protein sequence ID" value="ELZ01168.1"/>
    <property type="molecule type" value="Genomic_DNA"/>
</dbReference>
<gene>
    <name evidence="2" type="ORF">C482_08216</name>
</gene>
<keyword evidence="1" id="KW-0175">Coiled coil</keyword>
<dbReference type="Gene3D" id="3.40.50.10900">
    <property type="entry name" value="PAC-like subunit"/>
    <property type="match status" value="1"/>
</dbReference>
<protein>
    <recommendedName>
        <fullName evidence="4">3-isopropylmalate dehydratase</fullName>
    </recommendedName>
</protein>
<comment type="caution">
    <text evidence="2">The sequence shown here is derived from an EMBL/GenBank/DDBJ whole genome shotgun (WGS) entry which is preliminary data.</text>
</comment>
<proteinExistence type="predicted"/>
<reference evidence="2 3" key="1">
    <citation type="journal article" date="2014" name="PLoS Genet.">
        <title>Phylogenetically driven sequencing of extremely halophilic archaea reveals strategies for static and dynamic osmo-response.</title>
        <authorList>
            <person name="Becker E.A."/>
            <person name="Seitzer P.M."/>
            <person name="Tritt A."/>
            <person name="Larsen D."/>
            <person name="Krusor M."/>
            <person name="Yao A.I."/>
            <person name="Wu D."/>
            <person name="Madern D."/>
            <person name="Eisen J.A."/>
            <person name="Darling A.E."/>
            <person name="Facciotti M.T."/>
        </authorList>
    </citation>
    <scope>NUCLEOTIDE SEQUENCE [LARGE SCALE GENOMIC DNA]</scope>
    <source>
        <strain evidence="2 3">JCM 10990</strain>
    </source>
</reference>
<evidence type="ECO:0000313" key="2">
    <source>
        <dbReference type="EMBL" id="ELZ01168.1"/>
    </source>
</evidence>
<dbReference type="Proteomes" id="UP000011693">
    <property type="component" value="Unassembled WGS sequence"/>
</dbReference>
<evidence type="ECO:0000256" key="1">
    <source>
        <dbReference type="SAM" id="Coils"/>
    </source>
</evidence>
<keyword evidence="3" id="KW-1185">Reference proteome</keyword>
<evidence type="ECO:0000313" key="3">
    <source>
        <dbReference type="Proteomes" id="UP000011693"/>
    </source>
</evidence>
<dbReference type="AlphaFoldDB" id="M0AT91"/>
<dbReference type="SUPFAM" id="SSF159659">
    <property type="entry name" value="Cgl1923-like"/>
    <property type="match status" value="1"/>
</dbReference>
<dbReference type="PATRIC" id="fig|1227492.4.peg.1605"/>
<accession>M0AT91</accession>
<evidence type="ECO:0008006" key="4">
    <source>
        <dbReference type="Google" id="ProtNLM"/>
    </source>
</evidence>
<organism evidence="2 3">
    <name type="scientific">Natrialba chahannaoensis JCM 10990</name>
    <dbReference type="NCBI Taxonomy" id="1227492"/>
    <lineage>
        <taxon>Archaea</taxon>
        <taxon>Methanobacteriati</taxon>
        <taxon>Methanobacteriota</taxon>
        <taxon>Stenosarchaea group</taxon>
        <taxon>Halobacteria</taxon>
        <taxon>Halobacteriales</taxon>
        <taxon>Natrialbaceae</taxon>
        <taxon>Natrialba</taxon>
    </lineage>
</organism>
<dbReference type="InterPro" id="IPR019151">
    <property type="entry name" value="Proteasome_assmbl_chaperone_2"/>
</dbReference>